<dbReference type="PROSITE" id="PS51257">
    <property type="entry name" value="PROKAR_LIPOPROTEIN"/>
    <property type="match status" value="1"/>
</dbReference>
<evidence type="ECO:0000313" key="2">
    <source>
        <dbReference type="Proteomes" id="UP000738349"/>
    </source>
</evidence>
<reference evidence="1" key="1">
    <citation type="journal article" date="2021" name="Nat. Commun.">
        <title>Genetic determinants of endophytism in the Arabidopsis root mycobiome.</title>
        <authorList>
            <person name="Mesny F."/>
            <person name="Miyauchi S."/>
            <person name="Thiergart T."/>
            <person name="Pickel B."/>
            <person name="Atanasova L."/>
            <person name="Karlsson M."/>
            <person name="Huettel B."/>
            <person name="Barry K.W."/>
            <person name="Haridas S."/>
            <person name="Chen C."/>
            <person name="Bauer D."/>
            <person name="Andreopoulos W."/>
            <person name="Pangilinan J."/>
            <person name="LaButti K."/>
            <person name="Riley R."/>
            <person name="Lipzen A."/>
            <person name="Clum A."/>
            <person name="Drula E."/>
            <person name="Henrissat B."/>
            <person name="Kohler A."/>
            <person name="Grigoriev I.V."/>
            <person name="Martin F.M."/>
            <person name="Hacquard S."/>
        </authorList>
    </citation>
    <scope>NUCLEOTIDE SEQUENCE</scope>
    <source>
        <strain evidence="1">MPI-CAGE-AT-0147</strain>
    </source>
</reference>
<evidence type="ECO:0000313" key="1">
    <source>
        <dbReference type="EMBL" id="KAH7171052.1"/>
    </source>
</evidence>
<dbReference type="Proteomes" id="UP000738349">
    <property type="component" value="Unassembled WGS sequence"/>
</dbReference>
<comment type="caution">
    <text evidence="1">The sequence shown here is derived from an EMBL/GenBank/DDBJ whole genome shotgun (WGS) entry which is preliminary data.</text>
</comment>
<organism evidence="1 2">
    <name type="scientific">Dactylonectria macrodidyma</name>
    <dbReference type="NCBI Taxonomy" id="307937"/>
    <lineage>
        <taxon>Eukaryota</taxon>
        <taxon>Fungi</taxon>
        <taxon>Dikarya</taxon>
        <taxon>Ascomycota</taxon>
        <taxon>Pezizomycotina</taxon>
        <taxon>Sordariomycetes</taxon>
        <taxon>Hypocreomycetidae</taxon>
        <taxon>Hypocreales</taxon>
        <taxon>Nectriaceae</taxon>
        <taxon>Dactylonectria</taxon>
    </lineage>
</organism>
<gene>
    <name evidence="1" type="ORF">EDB81DRAFT_777521</name>
</gene>
<proteinExistence type="predicted"/>
<keyword evidence="2" id="KW-1185">Reference proteome</keyword>
<name>A0A9P9FQR3_9HYPO</name>
<dbReference type="EMBL" id="JAGMUV010000002">
    <property type="protein sequence ID" value="KAH7171052.1"/>
    <property type="molecule type" value="Genomic_DNA"/>
</dbReference>
<dbReference type="AlphaFoldDB" id="A0A9P9FQR3"/>
<accession>A0A9P9FQR3</accession>
<protein>
    <submittedName>
        <fullName evidence="1">Uncharacterized protein</fullName>
    </submittedName>
</protein>
<sequence>MCYVCRYRRRAPPVGVSLLLAVSCWQSPVGSLMLASIQRTYETFSLSVPVAGAPIWSSPHHPVNLTTIPRPVSITYDSPGSRCLLRCSLLVELSAFILTHTLCSLALAE</sequence>